<feature type="transmembrane region" description="Helical" evidence="6">
    <location>
        <begin position="142"/>
        <end position="173"/>
    </location>
</feature>
<evidence type="ECO:0000256" key="2">
    <source>
        <dbReference type="ARBA" id="ARBA00022692"/>
    </source>
</evidence>
<evidence type="ECO:0000256" key="4">
    <source>
        <dbReference type="ARBA" id="ARBA00022989"/>
    </source>
</evidence>
<name>A0A813KHM6_POLGL</name>
<dbReference type="InterPro" id="IPR050970">
    <property type="entry name" value="Cl_channel_volt-gated"/>
</dbReference>
<feature type="transmembrane region" description="Helical" evidence="6">
    <location>
        <begin position="359"/>
        <end position="387"/>
    </location>
</feature>
<dbReference type="PANTHER" id="PTHR45720">
    <property type="entry name" value="CHLORIDE CHANNEL PROTEIN 2"/>
    <property type="match status" value="1"/>
</dbReference>
<evidence type="ECO:0000313" key="8">
    <source>
        <dbReference type="Proteomes" id="UP000626109"/>
    </source>
</evidence>
<dbReference type="InterPro" id="IPR014743">
    <property type="entry name" value="Cl-channel_core"/>
</dbReference>
<keyword evidence="2 6" id="KW-0812">Transmembrane</keyword>
<feature type="transmembrane region" description="Helical" evidence="6">
    <location>
        <begin position="292"/>
        <end position="312"/>
    </location>
</feature>
<dbReference type="PRINTS" id="PR00762">
    <property type="entry name" value="CLCHANNEL"/>
</dbReference>
<dbReference type="PANTHER" id="PTHR45720:SF10">
    <property type="entry name" value="CHLORIDE CHANNEL PROTEIN 2"/>
    <property type="match status" value="1"/>
</dbReference>
<feature type="transmembrane region" description="Helical" evidence="6">
    <location>
        <begin position="6"/>
        <end position="24"/>
    </location>
</feature>
<evidence type="ECO:0008006" key="9">
    <source>
        <dbReference type="Google" id="ProtNLM"/>
    </source>
</evidence>
<comment type="subcellular location">
    <subcellularLocation>
        <location evidence="1">Membrane</location>
        <topology evidence="1">Multi-pass membrane protein</topology>
    </subcellularLocation>
</comment>
<feature type="transmembrane region" description="Helical" evidence="6">
    <location>
        <begin position="193"/>
        <end position="212"/>
    </location>
</feature>
<sequence length="459" mass="48000">DRAPPIVILAGLNILLLWSARVAVHFSPQAAGSGLPEVKCILSGIRLDKFLSRTVLVAKSIGLTLALGSSLPVGKEGPFVHIASCVSRYLLSSQFFKNVSLPREDVLLAAVAVGVGTTFGAPVGGVLFALELMMPRLYETASYAACFFASTMGTLTFMCLLVAVSVIFCIILASFCCDLRNVIGTNCKAELVFLLLCVGIGAICGTLGGLFVRWHRKAMSVMNALRGIAPLCSAASAGPSLQRDFLIFSLVGVGGAALQSSGLGPLLELNAGPLLTDLFSTNSAASLSSDQVSIGMLLGVCLAKFVYTLVALTLPVPSGVVAPSLVLGAFLGRLTSAVIPLPVKLFLAPSTDFAQYEAIFTIVGATAFCGSVCRVHSVVVTVFELIAVPRLILPLVMATITANYCGNKVGPSIFDSILLMKKIPAMPTLTASFKALQPVSHGLSKPWRSCKHTHLSLVA</sequence>
<evidence type="ECO:0000256" key="5">
    <source>
        <dbReference type="ARBA" id="ARBA00023136"/>
    </source>
</evidence>
<comment type="caution">
    <text evidence="7">The sequence shown here is derived from an EMBL/GenBank/DDBJ whole genome shotgun (WGS) entry which is preliminary data.</text>
</comment>
<feature type="non-terminal residue" evidence="7">
    <location>
        <position position="459"/>
    </location>
</feature>
<gene>
    <name evidence="7" type="ORF">PGLA2088_LOCUS31095</name>
</gene>
<feature type="transmembrane region" description="Helical" evidence="6">
    <location>
        <begin position="319"/>
        <end position="339"/>
    </location>
</feature>
<dbReference type="Pfam" id="PF00654">
    <property type="entry name" value="Voltage_CLC"/>
    <property type="match status" value="1"/>
</dbReference>
<dbReference type="GO" id="GO:0005247">
    <property type="term" value="F:voltage-gated chloride channel activity"/>
    <property type="evidence" value="ECO:0007669"/>
    <property type="project" value="TreeGrafter"/>
</dbReference>
<reference evidence="7" key="1">
    <citation type="submission" date="2021-02" db="EMBL/GenBank/DDBJ databases">
        <authorList>
            <person name="Dougan E. K."/>
            <person name="Rhodes N."/>
            <person name="Thang M."/>
            <person name="Chan C."/>
        </authorList>
    </citation>
    <scope>NUCLEOTIDE SEQUENCE</scope>
</reference>
<dbReference type="AlphaFoldDB" id="A0A813KHM6"/>
<dbReference type="Proteomes" id="UP000626109">
    <property type="component" value="Unassembled WGS sequence"/>
</dbReference>
<evidence type="ECO:0000256" key="3">
    <source>
        <dbReference type="ARBA" id="ARBA00022737"/>
    </source>
</evidence>
<dbReference type="Gene3D" id="1.10.3080.10">
    <property type="entry name" value="Clc chloride channel"/>
    <property type="match status" value="1"/>
</dbReference>
<keyword evidence="4 6" id="KW-1133">Transmembrane helix</keyword>
<evidence type="ECO:0000256" key="6">
    <source>
        <dbReference type="SAM" id="Phobius"/>
    </source>
</evidence>
<feature type="transmembrane region" description="Helical" evidence="6">
    <location>
        <begin position="106"/>
        <end position="130"/>
    </location>
</feature>
<accession>A0A813KHM6</accession>
<organism evidence="7 8">
    <name type="scientific">Polarella glacialis</name>
    <name type="common">Dinoflagellate</name>
    <dbReference type="NCBI Taxonomy" id="89957"/>
    <lineage>
        <taxon>Eukaryota</taxon>
        <taxon>Sar</taxon>
        <taxon>Alveolata</taxon>
        <taxon>Dinophyceae</taxon>
        <taxon>Suessiales</taxon>
        <taxon>Suessiaceae</taxon>
        <taxon>Polarella</taxon>
    </lineage>
</organism>
<dbReference type="EMBL" id="CAJNNW010029158">
    <property type="protein sequence ID" value="CAE8699260.1"/>
    <property type="molecule type" value="Genomic_DNA"/>
</dbReference>
<dbReference type="GO" id="GO:0016020">
    <property type="term" value="C:membrane"/>
    <property type="evidence" value="ECO:0007669"/>
    <property type="project" value="UniProtKB-SubCell"/>
</dbReference>
<dbReference type="SUPFAM" id="SSF81340">
    <property type="entry name" value="Clc chloride channel"/>
    <property type="match status" value="1"/>
</dbReference>
<keyword evidence="5 6" id="KW-0472">Membrane</keyword>
<evidence type="ECO:0000313" key="7">
    <source>
        <dbReference type="EMBL" id="CAE8699260.1"/>
    </source>
</evidence>
<proteinExistence type="predicted"/>
<keyword evidence="3" id="KW-0677">Repeat</keyword>
<protein>
    <recommendedName>
        <fullName evidence="9">Chloride channel protein</fullName>
    </recommendedName>
</protein>
<feature type="transmembrane region" description="Helical" evidence="6">
    <location>
        <begin position="245"/>
        <end position="267"/>
    </location>
</feature>
<dbReference type="InterPro" id="IPR001807">
    <property type="entry name" value="ClC"/>
</dbReference>
<evidence type="ECO:0000256" key="1">
    <source>
        <dbReference type="ARBA" id="ARBA00004141"/>
    </source>
</evidence>